<reference evidence="2" key="1">
    <citation type="journal article" date="2021" name="Sci. Rep.">
        <title>Diploid genomic architecture of Nitzschia inconspicua, an elite biomass production diatom.</title>
        <authorList>
            <person name="Oliver A."/>
            <person name="Podell S."/>
            <person name="Pinowska A."/>
            <person name="Traller J.C."/>
            <person name="Smith S.R."/>
            <person name="McClure R."/>
            <person name="Beliaev A."/>
            <person name="Bohutskyi P."/>
            <person name="Hill E.A."/>
            <person name="Rabines A."/>
            <person name="Zheng H."/>
            <person name="Allen L.Z."/>
            <person name="Kuo A."/>
            <person name="Grigoriev I.V."/>
            <person name="Allen A.E."/>
            <person name="Hazlebeck D."/>
            <person name="Allen E.E."/>
        </authorList>
    </citation>
    <scope>NUCLEOTIDE SEQUENCE</scope>
    <source>
        <strain evidence="2">Hildebrandi</strain>
    </source>
</reference>
<keyword evidence="3" id="KW-1185">Reference proteome</keyword>
<evidence type="ECO:0000313" key="3">
    <source>
        <dbReference type="Proteomes" id="UP000693970"/>
    </source>
</evidence>
<sequence>MSAGMPTKTDSLAMLDALLKLTKANQTTTAEDFALRNARLSSHNQSGATQVDRLNLLHSPNFSVIASPFSQTASAAAAYLASSGLGIHPNLLGSAATTSGMFAQPPTSSPSLNPHHQLFSPSHLAAAALGQSSTQSLSQHIAAALFASNNVKSDNVKDTTSAIPPLLPAPTSAGTSSKPEGPEDKDPEPTIVRQEKVVEALNSKPQRGKRREDLSEKERMELTRTRNREHAKSTRQRKKARYQELLDTEDHLKKVQKAESLQQDRIATVQKFLVVREAMLNDAPSSPSALVELQELVDHLGSFQFEIHCQEFLSTDSTLQHRQAALSRMLQWDQDVRKRCQNFCASTKRVESGGSIFQFKLVDGPDGIAISKNGSGYARVDLLMKQSAAATSETESRVVLSGILILQFVSTSSRLSSASWTTSQYLPSFSIPSIRQDEPRYASGADDAPSGGDEPSSSSNETLENQMIHPSVVSLDLKMSHTDATETNGLGMAI</sequence>
<comment type="caution">
    <text evidence="2">The sequence shown here is derived from an EMBL/GenBank/DDBJ whole genome shotgun (WGS) entry which is preliminary data.</text>
</comment>
<organism evidence="2 3">
    <name type="scientific">Nitzschia inconspicua</name>
    <dbReference type="NCBI Taxonomy" id="303405"/>
    <lineage>
        <taxon>Eukaryota</taxon>
        <taxon>Sar</taxon>
        <taxon>Stramenopiles</taxon>
        <taxon>Ochrophyta</taxon>
        <taxon>Bacillariophyta</taxon>
        <taxon>Bacillariophyceae</taxon>
        <taxon>Bacillariophycidae</taxon>
        <taxon>Bacillariales</taxon>
        <taxon>Bacillariaceae</taxon>
        <taxon>Nitzschia</taxon>
    </lineage>
</organism>
<dbReference type="OrthoDB" id="49367at2759"/>
<name>A0A9K3PY98_9STRA</name>
<dbReference type="AlphaFoldDB" id="A0A9K3PY98"/>
<dbReference type="EMBL" id="JAGRRH010000009">
    <property type="protein sequence ID" value="KAG7364063.1"/>
    <property type="molecule type" value="Genomic_DNA"/>
</dbReference>
<reference evidence="2" key="2">
    <citation type="submission" date="2021-04" db="EMBL/GenBank/DDBJ databases">
        <authorList>
            <person name="Podell S."/>
        </authorList>
    </citation>
    <scope>NUCLEOTIDE SEQUENCE</scope>
    <source>
        <strain evidence="2">Hildebrandi</strain>
    </source>
</reference>
<feature type="compositionally biased region" description="Polar residues" evidence="1">
    <location>
        <begin position="455"/>
        <end position="464"/>
    </location>
</feature>
<proteinExistence type="predicted"/>
<evidence type="ECO:0000256" key="1">
    <source>
        <dbReference type="SAM" id="MobiDB-lite"/>
    </source>
</evidence>
<protein>
    <recommendedName>
        <fullName evidence="4">BZIP domain-containing protein</fullName>
    </recommendedName>
</protein>
<feature type="compositionally biased region" description="Basic and acidic residues" evidence="1">
    <location>
        <begin position="180"/>
        <end position="198"/>
    </location>
</feature>
<evidence type="ECO:0008006" key="4">
    <source>
        <dbReference type="Google" id="ProtNLM"/>
    </source>
</evidence>
<dbReference type="Proteomes" id="UP000693970">
    <property type="component" value="Unassembled WGS sequence"/>
</dbReference>
<feature type="compositionally biased region" description="Polar residues" evidence="1">
    <location>
        <begin position="98"/>
        <end position="114"/>
    </location>
</feature>
<feature type="region of interest" description="Disordered" evidence="1">
    <location>
        <begin position="98"/>
        <end position="118"/>
    </location>
</feature>
<accession>A0A9K3PY98</accession>
<feature type="region of interest" description="Disordered" evidence="1">
    <location>
        <begin position="439"/>
        <end position="464"/>
    </location>
</feature>
<evidence type="ECO:0000313" key="2">
    <source>
        <dbReference type="EMBL" id="KAG7364063.1"/>
    </source>
</evidence>
<feature type="compositionally biased region" description="Basic and acidic residues" evidence="1">
    <location>
        <begin position="210"/>
        <end position="232"/>
    </location>
</feature>
<gene>
    <name evidence="2" type="ORF">IV203_037265</name>
</gene>
<feature type="region of interest" description="Disordered" evidence="1">
    <location>
        <begin position="155"/>
        <end position="239"/>
    </location>
</feature>